<keyword evidence="3" id="KW-1185">Reference proteome</keyword>
<sequence length="97" mass="11059">MEKRSKSSHFCLVTGFILLSSGCHSIKDMHDCSARVFEMRQQVVDEQVYENDLFLETDDPDRYKGSNGKVNLALDLLLSDEFELPPQPPRLPPITCD</sequence>
<evidence type="ECO:0000313" key="3">
    <source>
        <dbReference type="Proteomes" id="UP000056750"/>
    </source>
</evidence>
<evidence type="ECO:0000313" key="4">
    <source>
        <dbReference type="Proteomes" id="UP001170717"/>
    </source>
</evidence>
<dbReference type="KEGG" id="asq:AVL57_13850"/>
<evidence type="ECO:0000313" key="1">
    <source>
        <dbReference type="EMBL" id="AMJ74953.1"/>
    </source>
</evidence>
<name>A0AAW7Z1M4_9ALTE</name>
<reference evidence="1 3" key="1">
    <citation type="submission" date="2015-12" db="EMBL/GenBank/DDBJ databases">
        <title>Intraspecies pangenome expansion in the marine bacterium Alteromonas.</title>
        <authorList>
            <person name="Lopez-Perez M."/>
            <person name="Rodriguez-Valera F."/>
        </authorList>
    </citation>
    <scope>NUCLEOTIDE SEQUENCE [LARGE SCALE GENOMIC DNA]</scope>
    <source>
        <strain evidence="1 3">LMG 21861</strain>
    </source>
</reference>
<protein>
    <submittedName>
        <fullName evidence="2">Uncharacterized protein</fullName>
    </submittedName>
</protein>
<dbReference type="AlphaFoldDB" id="A0AAW7Z1M4"/>
<reference evidence="2" key="2">
    <citation type="submission" date="2023-07" db="EMBL/GenBank/DDBJ databases">
        <title>Genome content predicts the carbon catabolic preferences of heterotrophic bacteria.</title>
        <authorList>
            <person name="Gralka M."/>
        </authorList>
    </citation>
    <scope>NUCLEOTIDE SEQUENCE</scope>
    <source>
        <strain evidence="2">F2M12</strain>
    </source>
</reference>
<dbReference type="PROSITE" id="PS51257">
    <property type="entry name" value="PROKAR_LIPOPROTEIN"/>
    <property type="match status" value="1"/>
</dbReference>
<proteinExistence type="predicted"/>
<dbReference type="EMBL" id="JAUOQI010000004">
    <property type="protein sequence ID" value="MDO6577353.1"/>
    <property type="molecule type" value="Genomic_DNA"/>
</dbReference>
<dbReference type="GeneID" id="83258812"/>
<dbReference type="RefSeq" id="WP_057790830.1">
    <property type="nucleotide sequence ID" value="NZ_CANLMS010000007.1"/>
</dbReference>
<organism evidence="2 4">
    <name type="scientific">Alteromonas stellipolaris</name>
    <dbReference type="NCBI Taxonomy" id="233316"/>
    <lineage>
        <taxon>Bacteria</taxon>
        <taxon>Pseudomonadati</taxon>
        <taxon>Pseudomonadota</taxon>
        <taxon>Gammaproteobacteria</taxon>
        <taxon>Alteromonadales</taxon>
        <taxon>Alteromonadaceae</taxon>
        <taxon>Alteromonas/Salinimonas group</taxon>
        <taxon>Alteromonas</taxon>
    </lineage>
</organism>
<dbReference type="Proteomes" id="UP001170717">
    <property type="component" value="Unassembled WGS sequence"/>
</dbReference>
<accession>A0AAW7Z1M4</accession>
<gene>
    <name evidence="1" type="ORF">AVL57_13850</name>
    <name evidence="2" type="ORF">Q4527_08105</name>
</gene>
<evidence type="ECO:0000313" key="2">
    <source>
        <dbReference type="EMBL" id="MDO6577353.1"/>
    </source>
</evidence>
<dbReference type="EMBL" id="CP013926">
    <property type="protein sequence ID" value="AMJ74953.1"/>
    <property type="molecule type" value="Genomic_DNA"/>
</dbReference>
<dbReference type="Proteomes" id="UP000056750">
    <property type="component" value="Chromosome"/>
</dbReference>